<dbReference type="PANTHER" id="PTHR35149">
    <property type="entry name" value="SLL5132 PROTEIN"/>
    <property type="match status" value="1"/>
</dbReference>
<dbReference type="Pfam" id="PF07510">
    <property type="entry name" value="GmrSD_C"/>
    <property type="match status" value="1"/>
</dbReference>
<name>A0ABV8HSZ0_9ACTN</name>
<dbReference type="PANTHER" id="PTHR35149:SF2">
    <property type="entry name" value="DUF262 DOMAIN-CONTAINING PROTEIN"/>
    <property type="match status" value="1"/>
</dbReference>
<evidence type="ECO:0000259" key="2">
    <source>
        <dbReference type="Pfam" id="PF07510"/>
    </source>
</evidence>
<feature type="domain" description="GmrSD restriction endonucleases C-terminal" evidence="2">
    <location>
        <begin position="419"/>
        <end position="551"/>
    </location>
</feature>
<proteinExistence type="predicted"/>
<dbReference type="Proteomes" id="UP001595765">
    <property type="component" value="Unassembled WGS sequence"/>
</dbReference>
<organism evidence="3 4">
    <name type="scientific">Streptomyces polygonati</name>
    <dbReference type="NCBI Taxonomy" id="1617087"/>
    <lineage>
        <taxon>Bacteria</taxon>
        <taxon>Bacillati</taxon>
        <taxon>Actinomycetota</taxon>
        <taxon>Actinomycetes</taxon>
        <taxon>Kitasatosporales</taxon>
        <taxon>Streptomycetaceae</taxon>
        <taxon>Streptomyces</taxon>
    </lineage>
</organism>
<comment type="caution">
    <text evidence="3">The sequence shown here is derived from an EMBL/GenBank/DDBJ whole genome shotgun (WGS) entry which is preliminary data.</text>
</comment>
<dbReference type="Pfam" id="PF03235">
    <property type="entry name" value="GmrSD_N"/>
    <property type="match status" value="1"/>
</dbReference>
<keyword evidence="4" id="KW-1185">Reference proteome</keyword>
<dbReference type="RefSeq" id="WP_386431180.1">
    <property type="nucleotide sequence ID" value="NZ_JBHSBB010000014.1"/>
</dbReference>
<feature type="domain" description="GmrSD restriction endonucleases N-terminal" evidence="1">
    <location>
        <begin position="15"/>
        <end position="230"/>
    </location>
</feature>
<evidence type="ECO:0000313" key="4">
    <source>
        <dbReference type="Proteomes" id="UP001595765"/>
    </source>
</evidence>
<evidence type="ECO:0000259" key="1">
    <source>
        <dbReference type="Pfam" id="PF03235"/>
    </source>
</evidence>
<sequence length="559" mass="63889">MKQLEAHEMPLDKVFCSDYDFRIPQYQRPYAWEVEQAQQLLSDLTEALDGGAEEPYFLGSIVLVKQPSDSVAQVIDGQQRLTTLTILLAVLRDLAEDPALRAELDAAVREPGKISKGLSAKPRLTLRPKDAEFFRDHVQTKGATLSLSGLSTGELKTDAQRAIRDNTNALAAELSGWTAERRLELVQMMIVRTFLVVVSTPDLSSAHRIFSVMNSRGLDLTPADIFKSQIIGDLGEGEAADTAAAKWEDAEQALGRDDFAELFLHLRMIYAKERAKAELLKEFPRQVLEPHFLPGKAQLFVDDVLVPYANAYVQMRDHRYDADTGADQVNAWFRRLAQIDNNDWRPSALWALRTHGNDPQWLNSFLRALERLSASMFIRRMYTTKRVQRYAELLRELDRGRGLDSPSLQLTEEERAATRERLEGPVYLDVKTRKYILLRLDEVLVEGSGVVYSHPLITVEHVLPQNPKRGSQWLADFTDEERQFWTNRLANLVLLNRYKNSQAQNYDFVTKKGRYFTGRLGVVNFALTTQVLRTREWTPLTLRKRQDALLEELCVAWKL</sequence>
<evidence type="ECO:0000313" key="3">
    <source>
        <dbReference type="EMBL" id="MFC4033910.1"/>
    </source>
</evidence>
<accession>A0ABV8HSZ0</accession>
<dbReference type="InterPro" id="IPR011089">
    <property type="entry name" value="GmrSD_C"/>
</dbReference>
<gene>
    <name evidence="3" type="ORF">ACFO3J_20845</name>
</gene>
<reference evidence="4" key="1">
    <citation type="journal article" date="2019" name="Int. J. Syst. Evol. Microbiol.">
        <title>The Global Catalogue of Microorganisms (GCM) 10K type strain sequencing project: providing services to taxonomists for standard genome sequencing and annotation.</title>
        <authorList>
            <consortium name="The Broad Institute Genomics Platform"/>
            <consortium name="The Broad Institute Genome Sequencing Center for Infectious Disease"/>
            <person name="Wu L."/>
            <person name="Ma J."/>
        </authorList>
    </citation>
    <scope>NUCLEOTIDE SEQUENCE [LARGE SCALE GENOMIC DNA]</scope>
    <source>
        <strain evidence="4">CGMCC 4.7237</strain>
    </source>
</reference>
<protein>
    <submittedName>
        <fullName evidence="3">DUF262 domain-containing protein</fullName>
    </submittedName>
</protein>
<dbReference type="InterPro" id="IPR004919">
    <property type="entry name" value="GmrSD_N"/>
</dbReference>
<dbReference type="EMBL" id="JBHSBB010000014">
    <property type="protein sequence ID" value="MFC4033910.1"/>
    <property type="molecule type" value="Genomic_DNA"/>
</dbReference>